<accession>A0ABT2G944</accession>
<evidence type="ECO:0008006" key="3">
    <source>
        <dbReference type="Google" id="ProtNLM"/>
    </source>
</evidence>
<protein>
    <recommendedName>
        <fullName evidence="3">RiboL-PSP-HEPN domain-containing protein</fullName>
    </recommendedName>
</protein>
<proteinExistence type="predicted"/>
<dbReference type="EMBL" id="JANWGH010000003">
    <property type="protein sequence ID" value="MCS5491793.1"/>
    <property type="molecule type" value="Genomic_DNA"/>
</dbReference>
<gene>
    <name evidence="1" type="ORF">NY014_15235</name>
</gene>
<reference evidence="1 2" key="1">
    <citation type="submission" date="2022-08" db="EMBL/GenBank/DDBJ databases">
        <title>Algoriphagus sp. CAU 1643 isolated from mud.</title>
        <authorList>
            <person name="Kim W."/>
        </authorList>
    </citation>
    <scope>NUCLEOTIDE SEQUENCE [LARGE SCALE GENOMIC DNA]</scope>
    <source>
        <strain evidence="1 2">CAU 1643</strain>
    </source>
</reference>
<name>A0ABT2G944_9BACT</name>
<sequence length="206" mass="23490">MGLQQNLDNFRNSVAECQQFITYAHNRYTSGGYKVQASLRKFISESSFLKLFIAWEKFLEESFIDYLMNEQSILGNRPAKFANPIDREHAQKLLIGTQKYVDWSNPEITRRLSIIYFHQGYVFNSELGAIQTDLFDLKTIRNSAAHLSSTTSSQLDALSTRLLRTPCHGYTAYDLLFSLDPLNAGQTILNKYITVLDITAEKIANG</sequence>
<dbReference type="RefSeq" id="WP_259415403.1">
    <property type="nucleotide sequence ID" value="NZ_JANWGH010000003.1"/>
</dbReference>
<comment type="caution">
    <text evidence="1">The sequence shown here is derived from an EMBL/GenBank/DDBJ whole genome shotgun (WGS) entry which is preliminary data.</text>
</comment>
<keyword evidence="2" id="KW-1185">Reference proteome</keyword>
<dbReference type="Proteomes" id="UP001206788">
    <property type="component" value="Unassembled WGS sequence"/>
</dbReference>
<organism evidence="1 2">
    <name type="scientific">Algoriphagus limi</name>
    <dbReference type="NCBI Taxonomy" id="2975273"/>
    <lineage>
        <taxon>Bacteria</taxon>
        <taxon>Pseudomonadati</taxon>
        <taxon>Bacteroidota</taxon>
        <taxon>Cytophagia</taxon>
        <taxon>Cytophagales</taxon>
        <taxon>Cyclobacteriaceae</taxon>
        <taxon>Algoriphagus</taxon>
    </lineage>
</organism>
<evidence type="ECO:0000313" key="1">
    <source>
        <dbReference type="EMBL" id="MCS5491793.1"/>
    </source>
</evidence>
<evidence type="ECO:0000313" key="2">
    <source>
        <dbReference type="Proteomes" id="UP001206788"/>
    </source>
</evidence>